<evidence type="ECO:0000313" key="2">
    <source>
        <dbReference type="EMBL" id="EXJ60038.1"/>
    </source>
</evidence>
<dbReference type="EMBL" id="AMGW01000003">
    <property type="protein sequence ID" value="EXJ60038.1"/>
    <property type="molecule type" value="Genomic_DNA"/>
</dbReference>
<gene>
    <name evidence="2" type="ORF">A1O7_04187</name>
</gene>
<dbReference type="Proteomes" id="UP000019473">
    <property type="component" value="Unassembled WGS sequence"/>
</dbReference>
<organism evidence="2 3">
    <name type="scientific">Cladophialophora yegresii CBS 114405</name>
    <dbReference type="NCBI Taxonomy" id="1182544"/>
    <lineage>
        <taxon>Eukaryota</taxon>
        <taxon>Fungi</taxon>
        <taxon>Dikarya</taxon>
        <taxon>Ascomycota</taxon>
        <taxon>Pezizomycotina</taxon>
        <taxon>Eurotiomycetes</taxon>
        <taxon>Chaetothyriomycetidae</taxon>
        <taxon>Chaetothyriales</taxon>
        <taxon>Herpotrichiellaceae</taxon>
        <taxon>Cladophialophora</taxon>
    </lineage>
</organism>
<name>W9VWJ0_9EURO</name>
<evidence type="ECO:0008006" key="4">
    <source>
        <dbReference type="Google" id="ProtNLM"/>
    </source>
</evidence>
<reference evidence="2 3" key="1">
    <citation type="submission" date="2013-03" db="EMBL/GenBank/DDBJ databases">
        <title>The Genome Sequence of Cladophialophora yegresii CBS 114405.</title>
        <authorList>
            <consortium name="The Broad Institute Genomics Platform"/>
            <person name="Cuomo C."/>
            <person name="de Hoog S."/>
            <person name="Gorbushina A."/>
            <person name="Walker B."/>
            <person name="Young S.K."/>
            <person name="Zeng Q."/>
            <person name="Gargeya S."/>
            <person name="Fitzgerald M."/>
            <person name="Haas B."/>
            <person name="Abouelleil A."/>
            <person name="Allen A.W."/>
            <person name="Alvarado L."/>
            <person name="Arachchi H.M."/>
            <person name="Berlin A.M."/>
            <person name="Chapman S.B."/>
            <person name="Gainer-Dewar J."/>
            <person name="Goldberg J."/>
            <person name="Griggs A."/>
            <person name="Gujja S."/>
            <person name="Hansen M."/>
            <person name="Howarth C."/>
            <person name="Imamovic A."/>
            <person name="Ireland A."/>
            <person name="Larimer J."/>
            <person name="McCowan C."/>
            <person name="Murphy C."/>
            <person name="Pearson M."/>
            <person name="Poon T.W."/>
            <person name="Priest M."/>
            <person name="Roberts A."/>
            <person name="Saif S."/>
            <person name="Shea T."/>
            <person name="Sisk P."/>
            <person name="Sykes S."/>
            <person name="Wortman J."/>
            <person name="Nusbaum C."/>
            <person name="Birren B."/>
        </authorList>
    </citation>
    <scope>NUCLEOTIDE SEQUENCE [LARGE SCALE GENOMIC DNA]</scope>
    <source>
        <strain evidence="2 3">CBS 114405</strain>
    </source>
</reference>
<evidence type="ECO:0000256" key="1">
    <source>
        <dbReference type="SAM" id="MobiDB-lite"/>
    </source>
</evidence>
<dbReference type="HOGENOM" id="CLU_618246_0_0_1"/>
<sequence length="383" mass="42486">MSSVGYKRVLEDVITLTDIKTPSEFESTSPTRADDSQSGRHVDFYFELPTSTSASDGTYRPLPLSGTFKGAVDLNQNHPLNQSCSIPGECEVSYWIEAKFRRAGTQVGFLHQHIQIRSLYPRLRASLTRATPLTIRAKPDLFTRCRFQKCPDLSLTLSDSAIVVERDHATGKRCVTLPLAVAMNASHAFPVHSRQSMTCAVEVKWLVTTRFSTRASCKFSSRIPPNEIVRKTSTASTQKSTILFRPLPQYDNSEVKSIKHRPTTPFIATSQLELSVPDAVSQPSLDWMYLSRTYTLQLSLQFRGVQGAPNYSVNVSLPLAVSSFGSKADDALLGEAFLDYSESASETDEEDALFELLGPLGQTPLQARPQRASARTPPPPYFR</sequence>
<evidence type="ECO:0000313" key="3">
    <source>
        <dbReference type="Proteomes" id="UP000019473"/>
    </source>
</evidence>
<accession>W9VWJ0</accession>
<comment type="caution">
    <text evidence="2">The sequence shown here is derived from an EMBL/GenBank/DDBJ whole genome shotgun (WGS) entry which is preliminary data.</text>
</comment>
<proteinExistence type="predicted"/>
<dbReference type="RefSeq" id="XP_007756391.1">
    <property type="nucleotide sequence ID" value="XM_007758201.1"/>
</dbReference>
<dbReference type="VEuPathDB" id="FungiDB:A1O7_04187"/>
<keyword evidence="3" id="KW-1185">Reference proteome</keyword>
<dbReference type="AlphaFoldDB" id="W9VWJ0"/>
<dbReference type="GeneID" id="19178776"/>
<feature type="region of interest" description="Disordered" evidence="1">
    <location>
        <begin position="361"/>
        <end position="383"/>
    </location>
</feature>
<protein>
    <recommendedName>
        <fullName evidence="4">Arrestin-like N-terminal domain-containing protein</fullName>
    </recommendedName>
</protein>
<dbReference type="OrthoDB" id="4156953at2759"/>